<dbReference type="Proteomes" id="UP000066284">
    <property type="component" value="Chromosome 1"/>
</dbReference>
<dbReference type="KEGG" id="nio:NITINOP_0061"/>
<dbReference type="InterPro" id="IPR011037">
    <property type="entry name" value="Pyrv_Knase-like_insert_dom_sf"/>
</dbReference>
<reference evidence="3" key="1">
    <citation type="submission" date="2015-09" db="EMBL/GenBank/DDBJ databases">
        <authorList>
            <person name="Daims H."/>
        </authorList>
    </citation>
    <scope>NUCLEOTIDE SEQUENCE [LARGE SCALE GENOMIC DNA]</scope>
</reference>
<dbReference type="AlphaFoldDB" id="A0A0S4KPE2"/>
<protein>
    <recommendedName>
        <fullName evidence="1">MOSC domain-containing protein</fullName>
    </recommendedName>
</protein>
<dbReference type="InterPro" id="IPR005302">
    <property type="entry name" value="MoCF_Sase_C"/>
</dbReference>
<dbReference type="PROSITE" id="PS51340">
    <property type="entry name" value="MOSC"/>
    <property type="match status" value="1"/>
</dbReference>
<organism evidence="2 3">
    <name type="scientific">Candidatus Nitrospira inopinata</name>
    <dbReference type="NCBI Taxonomy" id="1715989"/>
    <lineage>
        <taxon>Bacteria</taxon>
        <taxon>Pseudomonadati</taxon>
        <taxon>Nitrospirota</taxon>
        <taxon>Nitrospiria</taxon>
        <taxon>Nitrospirales</taxon>
        <taxon>Nitrospiraceae</taxon>
        <taxon>Nitrospira</taxon>
    </lineage>
</organism>
<name>A0A0S4KPE2_9BACT</name>
<evidence type="ECO:0000313" key="3">
    <source>
        <dbReference type="Proteomes" id="UP000066284"/>
    </source>
</evidence>
<dbReference type="SUPFAM" id="SSF50800">
    <property type="entry name" value="PK beta-barrel domain-like"/>
    <property type="match status" value="1"/>
</dbReference>
<dbReference type="InterPro" id="IPR052353">
    <property type="entry name" value="Benzoxazolinone_Detox_Enz"/>
</dbReference>
<dbReference type="Pfam" id="PF03473">
    <property type="entry name" value="MOSC"/>
    <property type="match status" value="1"/>
</dbReference>
<dbReference type="PANTHER" id="PTHR30212">
    <property type="entry name" value="PROTEIN YIIM"/>
    <property type="match status" value="1"/>
</dbReference>
<dbReference type="GO" id="GO:0030170">
    <property type="term" value="F:pyridoxal phosphate binding"/>
    <property type="evidence" value="ECO:0007669"/>
    <property type="project" value="InterPro"/>
</dbReference>
<keyword evidence="3" id="KW-1185">Reference proteome</keyword>
<dbReference type="RefSeq" id="WP_231908696.1">
    <property type="nucleotide sequence ID" value="NZ_LN885086.1"/>
</dbReference>
<evidence type="ECO:0000313" key="2">
    <source>
        <dbReference type="EMBL" id="CUQ65038.1"/>
    </source>
</evidence>
<dbReference type="Gene3D" id="2.40.33.20">
    <property type="entry name" value="PK beta-barrel domain-like"/>
    <property type="match status" value="1"/>
</dbReference>
<dbReference type="InterPro" id="IPR005163">
    <property type="entry name" value="Tri_helical_YiiM-like"/>
</dbReference>
<dbReference type="GO" id="GO:0003824">
    <property type="term" value="F:catalytic activity"/>
    <property type="evidence" value="ECO:0007669"/>
    <property type="project" value="InterPro"/>
</dbReference>
<feature type="domain" description="MOSC" evidence="1">
    <location>
        <begin position="12"/>
        <end position="147"/>
    </location>
</feature>
<sequence>MDSPWTTGFFKEPVVGPVRVGLCNLEGDGQADLVNHGGPEKAINVYPLEHYSYWEHSLGLADLPYGAFGENFTMIGCLESDVCIGDIFTVGEAVVQISQPRQPCWKLSRRWRIRDFALKVQETGRTGWYFRVLKEGSVEAGAPMVLTQRPYPQWTVQAANQVMHQCPQDVDAARRLLNCHLLSERWRETLRKRIATGRINSGTARLFGPN</sequence>
<dbReference type="EMBL" id="LN885086">
    <property type="protein sequence ID" value="CUQ65038.1"/>
    <property type="molecule type" value="Genomic_DNA"/>
</dbReference>
<accession>A0A0S4KPE2</accession>
<gene>
    <name evidence="2" type="ORF">NITINOP_0061</name>
</gene>
<dbReference type="GO" id="GO:0030151">
    <property type="term" value="F:molybdenum ion binding"/>
    <property type="evidence" value="ECO:0007669"/>
    <property type="project" value="InterPro"/>
</dbReference>
<evidence type="ECO:0000259" key="1">
    <source>
        <dbReference type="PROSITE" id="PS51340"/>
    </source>
</evidence>
<dbReference type="Pfam" id="PF03475">
    <property type="entry name" value="YiiM_3-alpha"/>
    <property type="match status" value="1"/>
</dbReference>
<dbReference type="PANTHER" id="PTHR30212:SF2">
    <property type="entry name" value="PROTEIN YIIM"/>
    <property type="match status" value="1"/>
</dbReference>
<proteinExistence type="predicted"/>